<organism evidence="2 3">
    <name type="scientific">Atribacter laminatus</name>
    <dbReference type="NCBI Taxonomy" id="2847778"/>
    <lineage>
        <taxon>Bacteria</taxon>
        <taxon>Pseudomonadati</taxon>
        <taxon>Atribacterota</taxon>
        <taxon>Atribacteria</taxon>
        <taxon>Atribacterales</taxon>
        <taxon>Atribacteraceae</taxon>
        <taxon>Atribacter</taxon>
    </lineage>
</organism>
<dbReference type="SUPFAM" id="SSF51998">
    <property type="entry name" value="PFL-like glycyl radical enzymes"/>
    <property type="match status" value="1"/>
</dbReference>
<accession>A0A7T1AJX5</accession>
<dbReference type="PANTHER" id="PTHR37560">
    <property type="entry name" value="UPF0210 PROTEIN SPR0218"/>
    <property type="match status" value="1"/>
</dbReference>
<keyword evidence="3" id="KW-1185">Reference proteome</keyword>
<dbReference type="RefSeq" id="WP_218112479.1">
    <property type="nucleotide sequence ID" value="NZ_CP065383.1"/>
</dbReference>
<dbReference type="KEGG" id="alam:RT761_00465"/>
<gene>
    <name evidence="2" type="ORF">RT761_00465</name>
</gene>
<comment type="similarity">
    <text evidence="1">Belongs to the UPF0210 family.</text>
</comment>
<dbReference type="HAMAP" id="MF_01221">
    <property type="entry name" value="UPF0210"/>
    <property type="match status" value="1"/>
</dbReference>
<dbReference type="NCBIfam" id="NF003700">
    <property type="entry name" value="PRK05313.1"/>
    <property type="match status" value="1"/>
</dbReference>
<dbReference type="CDD" id="cd08025">
    <property type="entry name" value="RNR_PFL_like_DUF711"/>
    <property type="match status" value="1"/>
</dbReference>
<comment type="subunit">
    <text evidence="1">Homodimer.</text>
</comment>
<evidence type="ECO:0000256" key="1">
    <source>
        <dbReference type="HAMAP-Rule" id="MF_01221"/>
    </source>
</evidence>
<dbReference type="Gene3D" id="3.20.70.20">
    <property type="match status" value="1"/>
</dbReference>
<proteinExistence type="inferred from homology"/>
<dbReference type="AlphaFoldDB" id="A0A7T1AJX5"/>
<dbReference type="Proteomes" id="UP000594463">
    <property type="component" value="Chromosome"/>
</dbReference>
<sequence length="454" mass="48156">MVLYDRSEILETIRMLEIENLDVRTVTLGINILDCRGKDEKDTCRNVVNKIRSYAQSLHDVVEEVSLRFGIPIVNRRLSISPVSLLFGKDEANGPFELALLLDQLSREIQVDFIGGFTALVQKGMTPAARNLIHSLPAILTQTDHICSSVNVASTRSGINVDVILLLGKTIKEIAHLSQDKNGIGCAKLVVFANAPEDNPFMAGAFHGPGEGDAVINVGVSGPGVVKEMIRRHPGADLGQVAEIIKRTAFKITRVGELIGREVSRKLGVDFGIVDLSLAPTSRVGDSVAEIIEAMGIDTCGGWGTTLALAMLTDACKKGGAMASSSVGGLSGAFIPVSEDAAMTKAVKTGRLNFEKLEAMTSVCSVGLDMIAIPGDTPEEIISAIIGDEVAIGVINNKTVGIRIIPVVGKKPGDEVVWGGLLGETVVIRVNPTNPKNFIGRGGRIPAPITSLRN</sequence>
<dbReference type="PANTHER" id="PTHR37560:SF1">
    <property type="entry name" value="UPF0210 PROTEIN MJ1665"/>
    <property type="match status" value="1"/>
</dbReference>
<reference evidence="2 3" key="1">
    <citation type="journal article" date="2021" name="Nat. Commun.">
        <title>Isolation of a member of the candidate phylum Atribacteria reveals a unique cell membrane structure.</title>
        <authorList>
            <person name="Taiki K."/>
            <person name="Nobu M.K."/>
            <person name="Kusada H."/>
            <person name="Meng X.-Y."/>
            <person name="Hosoki N."/>
            <person name="Uematsu K."/>
            <person name="Yoshioka H."/>
            <person name="Kamagata Y."/>
            <person name="Tamaki H."/>
        </authorList>
    </citation>
    <scope>NUCLEOTIDE SEQUENCE [LARGE SCALE GENOMIC DNA]</scope>
    <source>
        <strain evidence="2 3">RT761</strain>
    </source>
</reference>
<dbReference type="EMBL" id="CP065383">
    <property type="protein sequence ID" value="QPM67264.1"/>
    <property type="molecule type" value="Genomic_DNA"/>
</dbReference>
<name>A0A7T1AJX5_ATRLM</name>
<dbReference type="InterPro" id="IPR007841">
    <property type="entry name" value="UPF0210"/>
</dbReference>
<evidence type="ECO:0000313" key="3">
    <source>
        <dbReference type="Proteomes" id="UP000594463"/>
    </source>
</evidence>
<evidence type="ECO:0000313" key="2">
    <source>
        <dbReference type="EMBL" id="QPM67264.1"/>
    </source>
</evidence>
<protein>
    <recommendedName>
        <fullName evidence="1">UPF0210 protein RT761_00465</fullName>
    </recommendedName>
</protein>
<dbReference type="Pfam" id="PF05167">
    <property type="entry name" value="DUF711"/>
    <property type="match status" value="1"/>
</dbReference>